<dbReference type="AlphaFoldDB" id="A0A0P1N1D6"/>
<dbReference type="RefSeq" id="WP_092349855.1">
    <property type="nucleotide sequence ID" value="NZ_CZVW01000011.1"/>
</dbReference>
<reference evidence="2" key="1">
    <citation type="submission" date="2015-11" db="EMBL/GenBank/DDBJ databases">
        <authorList>
            <person name="Varghese N."/>
        </authorList>
    </citation>
    <scope>NUCLEOTIDE SEQUENCE [LARGE SCALE GENOMIC DNA]</scope>
    <source>
        <strain evidence="2">JGI-23</strain>
    </source>
</reference>
<dbReference type="Gene3D" id="3.40.50.150">
    <property type="entry name" value="Vaccinia Virus protein VP39"/>
    <property type="match status" value="1"/>
</dbReference>
<evidence type="ECO:0000313" key="2">
    <source>
        <dbReference type="Proteomes" id="UP000199197"/>
    </source>
</evidence>
<dbReference type="OrthoDB" id="9813311at2"/>
<protein>
    <recommendedName>
        <fullName evidence="3">Methyltransferase domain-containing protein</fullName>
    </recommendedName>
</protein>
<evidence type="ECO:0000313" key="1">
    <source>
        <dbReference type="EMBL" id="CUT02016.1"/>
    </source>
</evidence>
<name>A0A0P1N1D6_9BACT</name>
<accession>A0A0P1N1D6</accession>
<proteinExistence type="predicted"/>
<organism evidence="1 2">
    <name type="scientific">Candidatus Chryseopegocella kryptomonas</name>
    <dbReference type="NCBI Taxonomy" id="1633643"/>
    <lineage>
        <taxon>Bacteria</taxon>
        <taxon>Pseudomonadati</taxon>
        <taxon>Candidatus Kryptoniota</taxon>
        <taxon>Candidatus Chryseopegocella</taxon>
    </lineage>
</organism>
<dbReference type="InterPro" id="IPR029063">
    <property type="entry name" value="SAM-dependent_MTases_sf"/>
</dbReference>
<keyword evidence="2" id="KW-1185">Reference proteome</keyword>
<dbReference type="Proteomes" id="UP000199197">
    <property type="component" value="Unassembled WGS sequence"/>
</dbReference>
<gene>
    <name evidence="1" type="ORF">JGI23_01159</name>
</gene>
<sequence length="144" mass="16761">MTSLKKRIEIAKESAKITGVKFQNDFKLDELKNLKLVLFVDVLLFIPTHEKAQLFELFYDKLENSGIIFIKDTLKSNSIRFRYTSVEEKIKLKFGVYGENVKAHLHYAGKEEFVEMLTKTGFELIEIAEENHLIYPGIFIIAQK</sequence>
<dbReference type="EMBL" id="CZVW01000011">
    <property type="protein sequence ID" value="CUT02016.1"/>
    <property type="molecule type" value="Genomic_DNA"/>
</dbReference>
<evidence type="ECO:0008006" key="3">
    <source>
        <dbReference type="Google" id="ProtNLM"/>
    </source>
</evidence>
<dbReference type="SUPFAM" id="SSF53335">
    <property type="entry name" value="S-adenosyl-L-methionine-dependent methyltransferases"/>
    <property type="match status" value="1"/>
</dbReference>